<proteinExistence type="predicted"/>
<accession>A0A2Z4Y6R2</accession>
<feature type="region of interest" description="Disordered" evidence="1">
    <location>
        <begin position="190"/>
        <end position="232"/>
    </location>
</feature>
<evidence type="ECO:0000313" key="3">
    <source>
        <dbReference type="EMBL" id="AXA36105.1"/>
    </source>
</evidence>
<evidence type="ECO:0000256" key="2">
    <source>
        <dbReference type="SAM" id="Phobius"/>
    </source>
</evidence>
<organism evidence="3 4">
    <name type="scientific">Sumerlaea chitinivorans</name>
    <dbReference type="NCBI Taxonomy" id="2250252"/>
    <lineage>
        <taxon>Bacteria</taxon>
        <taxon>Candidatus Sumerlaeota</taxon>
        <taxon>Candidatus Sumerlaeia</taxon>
        <taxon>Candidatus Sumerlaeales</taxon>
        <taxon>Candidatus Sumerlaeaceae</taxon>
        <taxon>Candidatus Sumerlaea</taxon>
    </lineage>
</organism>
<gene>
    <name evidence="3" type="ORF">BRCON_1328</name>
</gene>
<keyword evidence="2" id="KW-0812">Transmembrane</keyword>
<dbReference type="Proteomes" id="UP000262583">
    <property type="component" value="Chromosome"/>
</dbReference>
<sequence>MRPAGSKELSKTLLPPKKRLLGATAFPCILESKSGACAAVSKYTRAFASKKESAMRLRAVVSGVLVVWFAMISMAYAEGQEFSITGKPRWFQVKQGEGPVVVRALATHAPLGELSPGSRILSFGVTESWVTFGYNGHVGYVPKASLEELYPEKVVEAKWRGFGPSLEDKVKEFKNEIGKYMQSQALYKPKETPKPTQMGAEQGGAGGDWRSAVRSRTVETLTPQGGRGGGYY</sequence>
<keyword evidence="2" id="KW-0472">Membrane</keyword>
<reference evidence="3 4" key="1">
    <citation type="submission" date="2018-05" db="EMBL/GenBank/DDBJ databases">
        <title>A metagenomic window into the 2 km-deep terrestrial subsurface aquifer revealed taxonomically and functionally diverse microbial community comprising novel uncultured bacterial lineages.</title>
        <authorList>
            <person name="Kadnikov V.V."/>
            <person name="Mardanov A.V."/>
            <person name="Beletsky A.V."/>
            <person name="Banks D."/>
            <person name="Pimenov N.V."/>
            <person name="Frank Y.A."/>
            <person name="Karnachuk O.V."/>
            <person name="Ravin N.V."/>
        </authorList>
    </citation>
    <scope>NUCLEOTIDE SEQUENCE [LARGE SCALE GENOMIC DNA]</scope>
    <source>
        <strain evidence="3">BY</strain>
    </source>
</reference>
<dbReference type="AlphaFoldDB" id="A0A2Z4Y6R2"/>
<evidence type="ECO:0000256" key="1">
    <source>
        <dbReference type="SAM" id="MobiDB-lite"/>
    </source>
</evidence>
<evidence type="ECO:0008006" key="5">
    <source>
        <dbReference type="Google" id="ProtNLM"/>
    </source>
</evidence>
<keyword evidence="2" id="KW-1133">Transmembrane helix</keyword>
<evidence type="ECO:0000313" key="4">
    <source>
        <dbReference type="Proteomes" id="UP000262583"/>
    </source>
</evidence>
<protein>
    <recommendedName>
        <fullName evidence="5">SH3b domain-containing protein</fullName>
    </recommendedName>
</protein>
<dbReference type="EMBL" id="CP030759">
    <property type="protein sequence ID" value="AXA36105.1"/>
    <property type="molecule type" value="Genomic_DNA"/>
</dbReference>
<dbReference type="KEGG" id="schv:BRCON_1328"/>
<name>A0A2Z4Y6R2_SUMC1</name>
<feature type="transmembrane region" description="Helical" evidence="2">
    <location>
        <begin position="57"/>
        <end position="77"/>
    </location>
</feature>